<dbReference type="GO" id="GO:0004035">
    <property type="term" value="F:alkaline phosphatase activity"/>
    <property type="evidence" value="ECO:0007669"/>
    <property type="project" value="UniProtKB-EC"/>
</dbReference>
<feature type="binding site" evidence="3">
    <location>
        <position position="251"/>
    </location>
    <ligand>
        <name>Zn(2+)</name>
        <dbReference type="ChEBI" id="CHEBI:29105"/>
        <label>2</label>
    </ligand>
</feature>
<feature type="binding site" evidence="3">
    <location>
        <position position="19"/>
    </location>
    <ligand>
        <name>Mg(2+)</name>
        <dbReference type="ChEBI" id="CHEBI:18420"/>
    </ligand>
</feature>
<feature type="binding site" evidence="3">
    <location>
        <position position="242"/>
    </location>
    <ligand>
        <name>Mg(2+)</name>
        <dbReference type="ChEBI" id="CHEBI:18420"/>
    </ligand>
</feature>
<name>A0A9X3FVN3_9LACT</name>
<feature type="binding site" evidence="3">
    <location>
        <position position="121"/>
    </location>
    <ligand>
        <name>Mg(2+)</name>
        <dbReference type="ChEBI" id="CHEBI:18420"/>
    </ligand>
</feature>
<dbReference type="SMART" id="SM00098">
    <property type="entry name" value="alkPPc"/>
    <property type="match status" value="1"/>
</dbReference>
<dbReference type="RefSeq" id="WP_268752392.1">
    <property type="nucleotide sequence ID" value="NZ_JAPRFQ010000002.1"/>
</dbReference>
<evidence type="ECO:0000256" key="3">
    <source>
        <dbReference type="PIRSR" id="PIRSR601952-2"/>
    </source>
</evidence>
<dbReference type="EMBL" id="JAPRFR010000002">
    <property type="protein sequence ID" value="MCZ0726064.1"/>
    <property type="molecule type" value="Genomic_DNA"/>
</dbReference>
<dbReference type="EC" id="3.1.3.1" evidence="5"/>
<keyword evidence="3" id="KW-0460">Magnesium</keyword>
<evidence type="ECO:0000256" key="2">
    <source>
        <dbReference type="PIRSR" id="PIRSR601952-1"/>
    </source>
</evidence>
<keyword evidence="3" id="KW-0479">Metal-binding</keyword>
<feature type="binding site" evidence="3">
    <location>
        <position position="247"/>
    </location>
    <ligand>
        <name>Zn(2+)</name>
        <dbReference type="ChEBI" id="CHEBI:29105"/>
        <label>2</label>
    </ligand>
</feature>
<evidence type="ECO:0000313" key="5">
    <source>
        <dbReference type="EMBL" id="MCZ0726064.1"/>
    </source>
</evidence>
<protein>
    <submittedName>
        <fullName evidence="5">Alkaline phosphatase</fullName>
        <ecNumber evidence="5">3.1.3.1</ecNumber>
    </submittedName>
</protein>
<feature type="binding site" evidence="3">
    <location>
        <position position="290"/>
    </location>
    <ligand>
        <name>Zn(2+)</name>
        <dbReference type="ChEBI" id="CHEBI:29105"/>
        <label>2</label>
    </ligand>
</feature>
<keyword evidence="3" id="KW-0862">Zinc</keyword>
<dbReference type="GO" id="GO:0046872">
    <property type="term" value="F:metal ion binding"/>
    <property type="evidence" value="ECO:0007669"/>
    <property type="project" value="UniProtKB-KW"/>
</dbReference>
<sequence length="437" mass="47827">MSQSIHSTSPKNIIFMIADGMGVALVSAYREYVNQHADGLRQPCIYNHHLVGQQSTYSFDGWSTITDSAASSTAMATGSKTANGIIGQDKDGQRLESVVEVAKAHGKKTGLVATAEVSHATPAGFGAHVASRNDYFAIADQYFDDKVGDDFKLDVMLGGGRHHFIRPDRNLGYEFKKAGYDVIHTHSELAESTNSQVLGLFSEFGLPMAIDRNPQVIPSLKEMTQSAIKRLDNEQGFFLMVEGSQIDWGAHHHDIVAAMSEIADFTAAFEAALDFAKADGDTLVIATADHATGGMTMGVNEVASWLPEYIRAVTQTPGKIAKDMLLSHDWMQSLTDNIDFTLSSTELNQIYSTYQQNAFTPEQKRVNLEDTLCEIIDRRSNTGWTTGDHTGEDVNVYAFGPGKEAWAGWRENSHTGQQLKAWAAGQDMTSIDPFEAE</sequence>
<gene>
    <name evidence="5" type="ORF">OW157_05690</name>
</gene>
<comment type="cofactor">
    <cofactor evidence="3">
        <name>Mg(2+)</name>
        <dbReference type="ChEBI" id="CHEBI:18420"/>
    </cofactor>
    <text evidence="3">Binds 1 Mg(2+) ion.</text>
</comment>
<feature type="active site" description="Phosphoserine intermediate" evidence="2">
    <location>
        <position position="68"/>
    </location>
</feature>
<comment type="caution">
    <text evidence="5">The sequence shown here is derived from an EMBL/GenBank/DDBJ whole genome shotgun (WGS) entry which is preliminary data.</text>
</comment>
<comment type="cofactor">
    <cofactor evidence="3">
        <name>Zn(2+)</name>
        <dbReference type="ChEBI" id="CHEBI:29105"/>
    </cofactor>
    <text evidence="3">Binds 2 Zn(2+) ions.</text>
</comment>
<feature type="binding site" evidence="3">
    <location>
        <position position="19"/>
    </location>
    <ligand>
        <name>Zn(2+)</name>
        <dbReference type="ChEBI" id="CHEBI:29105"/>
        <label>2</label>
    </ligand>
</feature>
<keyword evidence="1" id="KW-0597">Phosphoprotein</keyword>
<keyword evidence="5" id="KW-0378">Hydrolase</keyword>
<dbReference type="PANTHER" id="PTHR11596">
    <property type="entry name" value="ALKALINE PHOSPHATASE"/>
    <property type="match status" value="1"/>
</dbReference>
<proteinExistence type="inferred from homology"/>
<evidence type="ECO:0000256" key="4">
    <source>
        <dbReference type="RuleBase" id="RU003946"/>
    </source>
</evidence>
<dbReference type="InterPro" id="IPR001952">
    <property type="entry name" value="Alkaline_phosphatase"/>
</dbReference>
<feature type="binding site" evidence="3">
    <location>
        <position position="119"/>
    </location>
    <ligand>
        <name>Mg(2+)</name>
        <dbReference type="ChEBI" id="CHEBI:18420"/>
    </ligand>
</feature>
<evidence type="ECO:0000256" key="1">
    <source>
        <dbReference type="ARBA" id="ARBA00022553"/>
    </source>
</evidence>
<dbReference type="Gene3D" id="3.40.720.10">
    <property type="entry name" value="Alkaline Phosphatase, subunit A"/>
    <property type="match status" value="1"/>
</dbReference>
<evidence type="ECO:0000313" key="6">
    <source>
        <dbReference type="Proteomes" id="UP001146670"/>
    </source>
</evidence>
<dbReference type="Gene3D" id="1.10.60.40">
    <property type="match status" value="1"/>
</dbReference>
<dbReference type="CDD" id="cd16012">
    <property type="entry name" value="ALP"/>
    <property type="match status" value="1"/>
</dbReference>
<dbReference type="PANTHER" id="PTHR11596:SF5">
    <property type="entry name" value="ALKALINE PHOSPHATASE"/>
    <property type="match status" value="1"/>
</dbReference>
<organism evidence="5 6">
    <name type="scientific">Aerococcus kribbianus</name>
    <dbReference type="NCBI Taxonomy" id="2999064"/>
    <lineage>
        <taxon>Bacteria</taxon>
        <taxon>Bacillati</taxon>
        <taxon>Bacillota</taxon>
        <taxon>Bacilli</taxon>
        <taxon>Lactobacillales</taxon>
        <taxon>Aerococcaceae</taxon>
        <taxon>Aerococcus</taxon>
    </lineage>
</organism>
<feature type="binding site" evidence="3">
    <location>
        <position position="389"/>
    </location>
    <ligand>
        <name>Zn(2+)</name>
        <dbReference type="ChEBI" id="CHEBI:29105"/>
        <label>2</label>
    </ligand>
</feature>
<accession>A0A9X3FVN3</accession>
<reference evidence="5" key="1">
    <citation type="submission" date="2022-12" db="EMBL/GenBank/DDBJ databases">
        <title>Description and comparative metabolic analysis of Aerococcus sp. nov., isolated from the feces of a pig.</title>
        <authorList>
            <person name="Chang Y.-H."/>
        </authorList>
    </citation>
    <scope>NUCLEOTIDE SEQUENCE</scope>
    <source>
        <strain evidence="5">YH-aer222</strain>
    </source>
</reference>
<comment type="similarity">
    <text evidence="4">Belongs to the alkaline phosphatase family.</text>
</comment>
<dbReference type="Pfam" id="PF00245">
    <property type="entry name" value="Alk_phosphatase"/>
    <property type="match status" value="1"/>
</dbReference>
<dbReference type="Proteomes" id="UP001146670">
    <property type="component" value="Unassembled WGS sequence"/>
</dbReference>
<keyword evidence="6" id="KW-1185">Reference proteome</keyword>
<dbReference type="SUPFAM" id="SSF53649">
    <property type="entry name" value="Alkaline phosphatase-like"/>
    <property type="match status" value="1"/>
</dbReference>
<dbReference type="AlphaFoldDB" id="A0A9X3FVN3"/>
<dbReference type="PRINTS" id="PR00113">
    <property type="entry name" value="ALKPHPHTASE"/>
</dbReference>
<feature type="binding site" evidence="3">
    <location>
        <position position="289"/>
    </location>
    <ligand>
        <name>Zn(2+)</name>
        <dbReference type="ChEBI" id="CHEBI:29105"/>
        <label>2</label>
    </ligand>
</feature>
<dbReference type="InterPro" id="IPR017850">
    <property type="entry name" value="Alkaline_phosphatase_core_sf"/>
</dbReference>